<dbReference type="STRING" id="108003.B1C78_07380"/>
<evidence type="ECO:0000313" key="2">
    <source>
        <dbReference type="EMBL" id="OOG25227.1"/>
    </source>
</evidence>
<name>A0A1V3NJD6_9GAMM</name>
<proteinExistence type="predicted"/>
<dbReference type="SUPFAM" id="SSF53850">
    <property type="entry name" value="Periplasmic binding protein-like II"/>
    <property type="match status" value="1"/>
</dbReference>
<organism evidence="2 3">
    <name type="scientific">Thioalkalivibrio denitrificans</name>
    <dbReference type="NCBI Taxonomy" id="108003"/>
    <lineage>
        <taxon>Bacteria</taxon>
        <taxon>Pseudomonadati</taxon>
        <taxon>Pseudomonadota</taxon>
        <taxon>Gammaproteobacteria</taxon>
        <taxon>Chromatiales</taxon>
        <taxon>Ectothiorhodospiraceae</taxon>
        <taxon>Thioalkalivibrio</taxon>
    </lineage>
</organism>
<evidence type="ECO:0000313" key="3">
    <source>
        <dbReference type="Proteomes" id="UP000189462"/>
    </source>
</evidence>
<dbReference type="PANTHER" id="PTHR38834">
    <property type="entry name" value="PERIPLASMIC SUBSTRATE BINDING PROTEIN FAMILY 3"/>
    <property type="match status" value="1"/>
</dbReference>
<dbReference type="Pfam" id="PF00497">
    <property type="entry name" value="SBP_bac_3"/>
    <property type="match status" value="1"/>
</dbReference>
<feature type="domain" description="Solute-binding protein family 3/N-terminal" evidence="1">
    <location>
        <begin position="37"/>
        <end position="259"/>
    </location>
</feature>
<dbReference type="InterPro" id="IPR001638">
    <property type="entry name" value="Solute-binding_3/MltF_N"/>
</dbReference>
<reference evidence="2 3" key="1">
    <citation type="submission" date="2017-02" db="EMBL/GenBank/DDBJ databases">
        <title>Genomic diversity within the haloalkaliphilic genus Thioalkalivibrio.</title>
        <authorList>
            <person name="Ahn A.-C."/>
            <person name="Meier-Kolthoff J."/>
            <person name="Overmars L."/>
            <person name="Richter M."/>
            <person name="Woyke T."/>
            <person name="Sorokin D.Y."/>
            <person name="Muyzer G."/>
        </authorList>
    </citation>
    <scope>NUCLEOTIDE SEQUENCE [LARGE SCALE GENOMIC DNA]</scope>
    <source>
        <strain evidence="2 3">ALJD</strain>
    </source>
</reference>
<dbReference type="EMBL" id="MVBK01000040">
    <property type="protein sequence ID" value="OOG25227.1"/>
    <property type="molecule type" value="Genomic_DNA"/>
</dbReference>
<dbReference type="SMART" id="SM00062">
    <property type="entry name" value="PBPb"/>
    <property type="match status" value="1"/>
</dbReference>
<sequence>MTRALFRSRAIHHILCGLMLVVVSLAWSNVRATGLNDLQWITEEFAPYNFSQDGVAAGIAVDVLMEMWQRLGVERTAADIQVLPWARGYRITQEQPGTCLFSTTVTDARRELFVFIEPLIDSNVSIIAARERGLQVDNVEDMSGYQIGVVREDIGDQVLQEDGFTGTYVRTDSARILMRMLHGGRFDAVSYNFVTASWTMREEGIDPRLYEPVLTLREGYMGYACHKDTDPELIAQLQETLDALREDGTVEAIIQRYLE</sequence>
<keyword evidence="3" id="KW-1185">Reference proteome</keyword>
<dbReference type="OrthoDB" id="8587856at2"/>
<gene>
    <name evidence="2" type="ORF">B1C78_07380</name>
</gene>
<dbReference type="RefSeq" id="WP_077278506.1">
    <property type="nucleotide sequence ID" value="NZ_MVBK01000040.1"/>
</dbReference>
<dbReference type="Gene3D" id="3.40.190.10">
    <property type="entry name" value="Periplasmic binding protein-like II"/>
    <property type="match status" value="2"/>
</dbReference>
<dbReference type="Proteomes" id="UP000189462">
    <property type="component" value="Unassembled WGS sequence"/>
</dbReference>
<dbReference type="AlphaFoldDB" id="A0A1V3NJD6"/>
<protein>
    <submittedName>
        <fullName evidence="2">ABC transporter substrate-binding protein</fullName>
    </submittedName>
</protein>
<dbReference type="PANTHER" id="PTHR38834:SF3">
    <property type="entry name" value="SOLUTE-BINDING PROTEIN FAMILY 3_N-TERMINAL DOMAIN-CONTAINING PROTEIN"/>
    <property type="match status" value="1"/>
</dbReference>
<evidence type="ECO:0000259" key="1">
    <source>
        <dbReference type="SMART" id="SM00062"/>
    </source>
</evidence>
<comment type="caution">
    <text evidence="2">The sequence shown here is derived from an EMBL/GenBank/DDBJ whole genome shotgun (WGS) entry which is preliminary data.</text>
</comment>
<accession>A0A1V3NJD6</accession>